<dbReference type="AlphaFoldDB" id="A0A2P2IL15"/>
<dbReference type="EMBL" id="GGEC01001425">
    <property type="protein sequence ID" value="MBW81908.1"/>
    <property type="molecule type" value="Transcribed_RNA"/>
</dbReference>
<organism evidence="2">
    <name type="scientific">Rhizophora mucronata</name>
    <name type="common">Asiatic mangrove</name>
    <dbReference type="NCBI Taxonomy" id="61149"/>
    <lineage>
        <taxon>Eukaryota</taxon>
        <taxon>Viridiplantae</taxon>
        <taxon>Streptophyta</taxon>
        <taxon>Embryophyta</taxon>
        <taxon>Tracheophyta</taxon>
        <taxon>Spermatophyta</taxon>
        <taxon>Magnoliopsida</taxon>
        <taxon>eudicotyledons</taxon>
        <taxon>Gunneridae</taxon>
        <taxon>Pentapetalae</taxon>
        <taxon>rosids</taxon>
        <taxon>fabids</taxon>
        <taxon>Malpighiales</taxon>
        <taxon>Rhizophoraceae</taxon>
        <taxon>Rhizophora</taxon>
    </lineage>
</organism>
<protein>
    <submittedName>
        <fullName evidence="2">Uncharacterized protein</fullName>
    </submittedName>
</protein>
<proteinExistence type="predicted"/>
<feature type="region of interest" description="Disordered" evidence="1">
    <location>
        <begin position="1"/>
        <end position="24"/>
    </location>
</feature>
<reference evidence="2" key="1">
    <citation type="submission" date="2018-02" db="EMBL/GenBank/DDBJ databases">
        <title>Rhizophora mucronata_Transcriptome.</title>
        <authorList>
            <person name="Meera S.P."/>
            <person name="Sreeshan A."/>
            <person name="Augustine A."/>
        </authorList>
    </citation>
    <scope>NUCLEOTIDE SEQUENCE</scope>
    <source>
        <tissue evidence="2">Leaf</tissue>
    </source>
</reference>
<name>A0A2P2IL15_RHIMU</name>
<evidence type="ECO:0000313" key="2">
    <source>
        <dbReference type="EMBL" id="MBW81908.1"/>
    </source>
</evidence>
<accession>A0A2P2IL15</accession>
<evidence type="ECO:0000256" key="1">
    <source>
        <dbReference type="SAM" id="MobiDB-lite"/>
    </source>
</evidence>
<sequence>MQRVINRHEQSKEKEVRERRRKGRKIERKDGVTWGKCNFQFHYQYQYQYSKSCLLPNNITYQP</sequence>
<feature type="compositionally biased region" description="Basic and acidic residues" evidence="1">
    <location>
        <begin position="1"/>
        <end position="18"/>
    </location>
</feature>